<dbReference type="EMBL" id="JTDI01000003">
    <property type="protein sequence ID" value="KHK91030.1"/>
    <property type="molecule type" value="Genomic_DNA"/>
</dbReference>
<organism evidence="1 2">
    <name type="scientific">Novosphingobium malaysiense</name>
    <dbReference type="NCBI Taxonomy" id="1348853"/>
    <lineage>
        <taxon>Bacteria</taxon>
        <taxon>Pseudomonadati</taxon>
        <taxon>Pseudomonadota</taxon>
        <taxon>Alphaproteobacteria</taxon>
        <taxon>Sphingomonadales</taxon>
        <taxon>Sphingomonadaceae</taxon>
        <taxon>Novosphingobium</taxon>
    </lineage>
</organism>
<gene>
    <name evidence="1" type="ORF">LK12_08860</name>
</gene>
<evidence type="ECO:0008006" key="3">
    <source>
        <dbReference type="Google" id="ProtNLM"/>
    </source>
</evidence>
<evidence type="ECO:0000313" key="1">
    <source>
        <dbReference type="EMBL" id="KHK91030.1"/>
    </source>
</evidence>
<comment type="caution">
    <text evidence="1">The sequence shown here is derived from an EMBL/GenBank/DDBJ whole genome shotgun (WGS) entry which is preliminary data.</text>
</comment>
<dbReference type="InterPro" id="IPR025091">
    <property type="entry name" value="DUF4019"/>
</dbReference>
<sequence>MNRLARYLVPFAAAAMLAGCGVKESFKDASKEVAQFHAALDAGKWQGLWAGASPELRNATTREKFGKLLDAVHSKLGKVTASEQVGWNANATTGGTYLTLTMRTTFEKGSGTERFVYGKDDEGELKLVGYNIQSQHMMLN</sequence>
<dbReference type="Proteomes" id="UP000031057">
    <property type="component" value="Unassembled WGS sequence"/>
</dbReference>
<keyword evidence="2" id="KW-1185">Reference proteome</keyword>
<proteinExistence type="predicted"/>
<accession>A0A0B1ZIU8</accession>
<dbReference type="PROSITE" id="PS51257">
    <property type="entry name" value="PROKAR_LIPOPROTEIN"/>
    <property type="match status" value="1"/>
</dbReference>
<protein>
    <recommendedName>
        <fullName evidence="3">DUF4019 domain-containing protein</fullName>
    </recommendedName>
</protein>
<dbReference type="Pfam" id="PF13211">
    <property type="entry name" value="DUF4019"/>
    <property type="match status" value="1"/>
</dbReference>
<reference evidence="1 2" key="1">
    <citation type="submission" date="2014-10" db="EMBL/GenBank/DDBJ databases">
        <title>Genome sequence of Novosphingobium malaysiense MUSC 273(T).</title>
        <authorList>
            <person name="Lee L.-H."/>
        </authorList>
    </citation>
    <scope>NUCLEOTIDE SEQUENCE [LARGE SCALE GENOMIC DNA]</scope>
    <source>
        <strain evidence="1 2">MUSC 273</strain>
    </source>
</reference>
<dbReference type="OrthoDB" id="7504054at2"/>
<dbReference type="RefSeq" id="WP_039282327.1">
    <property type="nucleotide sequence ID" value="NZ_JTDI01000003.1"/>
</dbReference>
<dbReference type="AlphaFoldDB" id="A0A0B1ZIU8"/>
<dbReference type="Gene3D" id="3.10.450.590">
    <property type="match status" value="1"/>
</dbReference>
<name>A0A0B1ZIU8_9SPHN</name>
<evidence type="ECO:0000313" key="2">
    <source>
        <dbReference type="Proteomes" id="UP000031057"/>
    </source>
</evidence>